<proteinExistence type="predicted"/>
<dbReference type="Gramene" id="PRQ61045">
    <property type="protein sequence ID" value="PRQ61045"/>
    <property type="gene ID" value="RchiOBHm_Chr0c09g0498131"/>
</dbReference>
<accession>A0A2P6SQV1</accession>
<comment type="caution">
    <text evidence="1">The sequence shown here is derived from an EMBL/GenBank/DDBJ whole genome shotgun (WGS) entry which is preliminary data.</text>
</comment>
<gene>
    <name evidence="1" type="ORF">RchiOBHm_Chr0c09g0498131</name>
</gene>
<reference evidence="1 2" key="1">
    <citation type="journal article" date="2018" name="Nat. Genet.">
        <title>The Rosa genome provides new insights in the design of modern roses.</title>
        <authorList>
            <person name="Bendahmane M."/>
        </authorList>
    </citation>
    <scope>NUCLEOTIDE SEQUENCE [LARGE SCALE GENOMIC DNA]</scope>
    <source>
        <strain evidence="2">cv. Old Blush</strain>
    </source>
</reference>
<protein>
    <submittedName>
        <fullName evidence="1">Uncharacterized protein</fullName>
    </submittedName>
</protein>
<evidence type="ECO:0000313" key="2">
    <source>
        <dbReference type="Proteomes" id="UP000238479"/>
    </source>
</evidence>
<sequence>MGCSRVWDTPTRANKAPFFRMVRSFPIFYYDLTSGASPVSFIQRGWNVLHEL</sequence>
<dbReference type="AlphaFoldDB" id="A0A2P6SQV1"/>
<keyword evidence="2" id="KW-1185">Reference proteome</keyword>
<dbReference type="Proteomes" id="UP000238479">
    <property type="component" value="Unassembled WGS sequence"/>
</dbReference>
<evidence type="ECO:0000313" key="1">
    <source>
        <dbReference type="EMBL" id="PRQ61045.1"/>
    </source>
</evidence>
<organism evidence="1 2">
    <name type="scientific">Rosa chinensis</name>
    <name type="common">China rose</name>
    <dbReference type="NCBI Taxonomy" id="74649"/>
    <lineage>
        <taxon>Eukaryota</taxon>
        <taxon>Viridiplantae</taxon>
        <taxon>Streptophyta</taxon>
        <taxon>Embryophyta</taxon>
        <taxon>Tracheophyta</taxon>
        <taxon>Spermatophyta</taxon>
        <taxon>Magnoliopsida</taxon>
        <taxon>eudicotyledons</taxon>
        <taxon>Gunneridae</taxon>
        <taxon>Pentapetalae</taxon>
        <taxon>rosids</taxon>
        <taxon>fabids</taxon>
        <taxon>Rosales</taxon>
        <taxon>Rosaceae</taxon>
        <taxon>Rosoideae</taxon>
        <taxon>Rosoideae incertae sedis</taxon>
        <taxon>Rosa</taxon>
    </lineage>
</organism>
<name>A0A2P6SQV1_ROSCH</name>
<dbReference type="EMBL" id="PDCK01000009">
    <property type="protein sequence ID" value="PRQ61045.1"/>
    <property type="molecule type" value="Genomic_DNA"/>
</dbReference>